<dbReference type="Pfam" id="PF18098">
    <property type="entry name" value="RPN5_C"/>
    <property type="match status" value="1"/>
</dbReference>
<dbReference type="FunFam" id="1.10.10.10:FF:000070">
    <property type="entry name" value="26S proteasome non-ATPase regulatory subunit 12"/>
    <property type="match status" value="1"/>
</dbReference>
<evidence type="ECO:0000313" key="4">
    <source>
        <dbReference type="Proteomes" id="UP000036681"/>
    </source>
</evidence>
<evidence type="ECO:0000256" key="2">
    <source>
        <dbReference type="ARBA" id="ARBA00022942"/>
    </source>
</evidence>
<dbReference type="SUPFAM" id="SSF46785">
    <property type="entry name" value="Winged helix' DNA-binding domain"/>
    <property type="match status" value="1"/>
</dbReference>
<dbReference type="InterPro" id="IPR036390">
    <property type="entry name" value="WH_DNA-bd_sf"/>
</dbReference>
<dbReference type="GO" id="GO:0005634">
    <property type="term" value="C:nucleus"/>
    <property type="evidence" value="ECO:0007669"/>
    <property type="project" value="UniProtKB-ARBA"/>
</dbReference>
<keyword evidence="4" id="KW-1185">Reference proteome</keyword>
<dbReference type="InterPro" id="IPR000717">
    <property type="entry name" value="PCI_dom"/>
</dbReference>
<dbReference type="InterPro" id="IPR040134">
    <property type="entry name" value="PSMD12/CSN4"/>
</dbReference>
<dbReference type="GO" id="GO:0008541">
    <property type="term" value="C:proteasome regulatory particle, lid subcomplex"/>
    <property type="evidence" value="ECO:0007669"/>
    <property type="project" value="TreeGrafter"/>
</dbReference>
<protein>
    <submittedName>
        <fullName evidence="5">PCI domain-containing protein</fullName>
    </submittedName>
</protein>
<dbReference type="SMART" id="SM00088">
    <property type="entry name" value="PINT"/>
    <property type="match status" value="1"/>
</dbReference>
<dbReference type="InterPro" id="IPR040896">
    <property type="entry name" value="RPN5_C"/>
</dbReference>
<dbReference type="GO" id="GO:0005737">
    <property type="term" value="C:cytoplasm"/>
    <property type="evidence" value="ECO:0007669"/>
    <property type="project" value="TreeGrafter"/>
</dbReference>
<dbReference type="WBParaSite" id="ALUE_0000828501-mRNA-1">
    <property type="protein sequence ID" value="ALUE_0000828501-mRNA-1"/>
    <property type="gene ID" value="ALUE_0000828501"/>
</dbReference>
<accession>A0A9J2PE85</accession>
<reference evidence="5" key="1">
    <citation type="submission" date="2023-03" db="UniProtKB">
        <authorList>
            <consortium name="WormBaseParasite"/>
        </authorList>
    </citation>
    <scope>IDENTIFICATION</scope>
</reference>
<evidence type="ECO:0000313" key="5">
    <source>
        <dbReference type="WBParaSite" id="ALUE_0000828501-mRNA-1"/>
    </source>
</evidence>
<comment type="similarity">
    <text evidence="1">Belongs to the proteasome subunit p55 family.</text>
</comment>
<dbReference type="Pfam" id="PF01399">
    <property type="entry name" value="PCI"/>
    <property type="match status" value="1"/>
</dbReference>
<dbReference type="PANTHER" id="PTHR10855">
    <property type="entry name" value="26S PROTEASOME NON-ATPASE REGULATORY SUBUNIT 12/COP9 SIGNALOSOME COMPLEX SUBUNIT 4"/>
    <property type="match status" value="1"/>
</dbReference>
<evidence type="ECO:0000259" key="3">
    <source>
        <dbReference type="SMART" id="SM00088"/>
    </source>
</evidence>
<feature type="domain" description="PCI" evidence="3">
    <location>
        <begin position="274"/>
        <end position="361"/>
    </location>
</feature>
<dbReference type="InterPro" id="IPR054559">
    <property type="entry name" value="PSMD12-CSN4-like_N"/>
</dbReference>
<dbReference type="Proteomes" id="UP000036681">
    <property type="component" value="Unplaced"/>
</dbReference>
<dbReference type="Pfam" id="PF22241">
    <property type="entry name" value="PSMD12-CSN4_N"/>
    <property type="match status" value="1"/>
</dbReference>
<evidence type="ECO:0000256" key="1">
    <source>
        <dbReference type="ARBA" id="ARBA00006397"/>
    </source>
</evidence>
<dbReference type="InterPro" id="IPR036388">
    <property type="entry name" value="WH-like_DNA-bd_sf"/>
</dbReference>
<keyword evidence="2" id="KW-0647">Proteasome</keyword>
<name>A0A9J2PE85_ASCLU</name>
<dbReference type="AlphaFoldDB" id="A0A9J2PE85"/>
<proteinExistence type="inferred from homology"/>
<dbReference type="Gene3D" id="1.10.10.10">
    <property type="entry name" value="Winged helix-like DNA-binding domain superfamily/Winged helix DNA-binding domain"/>
    <property type="match status" value="1"/>
</dbReference>
<dbReference type="PANTHER" id="PTHR10855:SF1">
    <property type="entry name" value="26S PROTEASOME NON-ATPASE REGULATORY SUBUNIT 12"/>
    <property type="match status" value="1"/>
</dbReference>
<sequence>MIEQMPNEQVKSKLIETLRNVTAGKIYVEVERARLTSRLVKKLEAEGKIDEAAAMLLELQVETYGSMEMKEKVEFLLEQMRLCVLRKDFIRESIICKKISVRFFDDKSEAVQELKLKYYDLMIKLGLNDNAYLDVCRYYRQVYDTPRIQADTEKTKQVCFVLAVYAFKSGRGVGTLVLKCVVLYVLLSQHTNEQWDLLNRIHAMRQLELIPEYNVLLELFINEEIIFWKQLMKPKMTISWFEDTMLSTFEDLLRRGTVTCPATDVFDATESGNKRWADLQTRVGEHNMRMIAKYYTQITFDRMAELLDYPVEDMEKFLCSMIVSGAIPDAKIHRPLRIVNLRARKANVEELDQWASSVRKLTDILNKVSHLILKEEMVHRHLDAKAGSPSQ</sequence>
<organism evidence="4 5">
    <name type="scientific">Ascaris lumbricoides</name>
    <name type="common">Giant roundworm</name>
    <dbReference type="NCBI Taxonomy" id="6252"/>
    <lineage>
        <taxon>Eukaryota</taxon>
        <taxon>Metazoa</taxon>
        <taxon>Ecdysozoa</taxon>
        <taxon>Nematoda</taxon>
        <taxon>Chromadorea</taxon>
        <taxon>Rhabditida</taxon>
        <taxon>Spirurina</taxon>
        <taxon>Ascaridomorpha</taxon>
        <taxon>Ascaridoidea</taxon>
        <taxon>Ascarididae</taxon>
        <taxon>Ascaris</taxon>
    </lineage>
</organism>